<sequence>MKEIAIENWSRKAQYEFFSTYEDPFFNVTANLNVTNLYSFCKKHDLSFSLACIFVAIKSINEIPELKLRIKNKKVVQYDSVPIGSTILNEDFTFSFCDFPYVSSIFEFDTNGKSIIKKHKEGVTFDAQEDEVQMVHCSTLPWISLTGFKHARKGDEASKGIPKIIFGKFFTENNLKKIPFSVEVHHALVDGYHVGLLFKSMQQFIDELV</sequence>
<accession>A0ABW3WN58</accession>
<dbReference type="RefSeq" id="WP_386808865.1">
    <property type="nucleotide sequence ID" value="NZ_JBHTMV010000003.1"/>
</dbReference>
<dbReference type="SUPFAM" id="SSF52777">
    <property type="entry name" value="CoA-dependent acyltransferases"/>
    <property type="match status" value="1"/>
</dbReference>
<keyword evidence="2" id="KW-1185">Reference proteome</keyword>
<dbReference type="InterPro" id="IPR001707">
    <property type="entry name" value="Cmp_AcTrfase"/>
</dbReference>
<dbReference type="Gene3D" id="3.30.559.10">
    <property type="entry name" value="Chloramphenicol acetyltransferase-like domain"/>
    <property type="match status" value="1"/>
</dbReference>
<protein>
    <submittedName>
        <fullName evidence="1">CatA-like O-acetyltransferase</fullName>
    </submittedName>
</protein>
<dbReference type="SMART" id="SM01059">
    <property type="entry name" value="CAT"/>
    <property type="match status" value="1"/>
</dbReference>
<comment type="caution">
    <text evidence="1">The sequence shown here is derived from an EMBL/GenBank/DDBJ whole genome shotgun (WGS) entry which is preliminary data.</text>
</comment>
<dbReference type="PANTHER" id="PTHR38474:SF1">
    <property type="entry name" value="SLR0299 PROTEIN"/>
    <property type="match status" value="1"/>
</dbReference>
<proteinExistence type="predicted"/>
<dbReference type="Proteomes" id="UP001597241">
    <property type="component" value="Unassembled WGS sequence"/>
</dbReference>
<dbReference type="EMBL" id="JBHTMV010000003">
    <property type="protein sequence ID" value="MFD1293674.1"/>
    <property type="molecule type" value="Genomic_DNA"/>
</dbReference>
<dbReference type="Pfam" id="PF00302">
    <property type="entry name" value="CAT"/>
    <property type="match status" value="1"/>
</dbReference>
<dbReference type="PANTHER" id="PTHR38474">
    <property type="entry name" value="SLR0299 PROTEIN"/>
    <property type="match status" value="1"/>
</dbReference>
<evidence type="ECO:0000313" key="2">
    <source>
        <dbReference type="Proteomes" id="UP001597241"/>
    </source>
</evidence>
<dbReference type="InterPro" id="IPR023213">
    <property type="entry name" value="CAT-like_dom_sf"/>
</dbReference>
<name>A0ABW3WN58_9FLAO</name>
<evidence type="ECO:0000313" key="1">
    <source>
        <dbReference type="EMBL" id="MFD1293674.1"/>
    </source>
</evidence>
<organism evidence="1 2">
    <name type="scientific">Lutibacter holmesii</name>
    <dbReference type="NCBI Taxonomy" id="1137985"/>
    <lineage>
        <taxon>Bacteria</taxon>
        <taxon>Pseudomonadati</taxon>
        <taxon>Bacteroidota</taxon>
        <taxon>Flavobacteriia</taxon>
        <taxon>Flavobacteriales</taxon>
        <taxon>Flavobacteriaceae</taxon>
        <taxon>Lutibacter</taxon>
    </lineage>
</organism>
<reference evidence="2" key="1">
    <citation type="journal article" date="2019" name="Int. J. Syst. Evol. Microbiol.">
        <title>The Global Catalogue of Microorganisms (GCM) 10K type strain sequencing project: providing services to taxonomists for standard genome sequencing and annotation.</title>
        <authorList>
            <consortium name="The Broad Institute Genomics Platform"/>
            <consortium name="The Broad Institute Genome Sequencing Center for Infectious Disease"/>
            <person name="Wu L."/>
            <person name="Ma J."/>
        </authorList>
    </citation>
    <scope>NUCLEOTIDE SEQUENCE [LARGE SCALE GENOMIC DNA]</scope>
    <source>
        <strain evidence="2">CCUG 62221</strain>
    </source>
</reference>
<gene>
    <name evidence="1" type="ORF">ACFQ5N_07480</name>
</gene>